<evidence type="ECO:0000313" key="2">
    <source>
        <dbReference type="EMBL" id="KAK7840121.1"/>
    </source>
</evidence>
<evidence type="ECO:0000313" key="3">
    <source>
        <dbReference type="Proteomes" id="UP000237347"/>
    </source>
</evidence>
<name>A0AAW0KNF3_QUESU</name>
<keyword evidence="3" id="KW-1185">Reference proteome</keyword>
<reference evidence="2 3" key="1">
    <citation type="journal article" date="2018" name="Sci. Data">
        <title>The draft genome sequence of cork oak.</title>
        <authorList>
            <person name="Ramos A.M."/>
            <person name="Usie A."/>
            <person name="Barbosa P."/>
            <person name="Barros P.M."/>
            <person name="Capote T."/>
            <person name="Chaves I."/>
            <person name="Simoes F."/>
            <person name="Abreu I."/>
            <person name="Carrasquinho I."/>
            <person name="Faro C."/>
            <person name="Guimaraes J.B."/>
            <person name="Mendonca D."/>
            <person name="Nobrega F."/>
            <person name="Rodrigues L."/>
            <person name="Saibo N.J.M."/>
            <person name="Varela M.C."/>
            <person name="Egas C."/>
            <person name="Matos J."/>
            <person name="Miguel C.M."/>
            <person name="Oliveira M.M."/>
            <person name="Ricardo C.P."/>
            <person name="Goncalves S."/>
        </authorList>
    </citation>
    <scope>NUCLEOTIDE SEQUENCE [LARGE SCALE GENOMIC DNA]</scope>
    <source>
        <strain evidence="3">cv. HL8</strain>
    </source>
</reference>
<dbReference type="EMBL" id="PKMF04000269">
    <property type="protein sequence ID" value="KAK7840121.1"/>
    <property type="molecule type" value="Genomic_DNA"/>
</dbReference>
<keyword evidence="1" id="KW-1133">Transmembrane helix</keyword>
<gene>
    <name evidence="2" type="ORF">CFP56_017198</name>
</gene>
<accession>A0AAW0KNF3</accession>
<dbReference type="Proteomes" id="UP000237347">
    <property type="component" value="Unassembled WGS sequence"/>
</dbReference>
<keyword evidence="1" id="KW-0472">Membrane</keyword>
<keyword evidence="1" id="KW-0812">Transmembrane</keyword>
<comment type="caution">
    <text evidence="2">The sequence shown here is derived from an EMBL/GenBank/DDBJ whole genome shotgun (WGS) entry which is preliminary data.</text>
</comment>
<dbReference type="AlphaFoldDB" id="A0AAW0KNF3"/>
<feature type="transmembrane region" description="Helical" evidence="1">
    <location>
        <begin position="12"/>
        <end position="29"/>
    </location>
</feature>
<organism evidence="2 3">
    <name type="scientific">Quercus suber</name>
    <name type="common">Cork oak</name>
    <dbReference type="NCBI Taxonomy" id="58331"/>
    <lineage>
        <taxon>Eukaryota</taxon>
        <taxon>Viridiplantae</taxon>
        <taxon>Streptophyta</taxon>
        <taxon>Embryophyta</taxon>
        <taxon>Tracheophyta</taxon>
        <taxon>Spermatophyta</taxon>
        <taxon>Magnoliopsida</taxon>
        <taxon>eudicotyledons</taxon>
        <taxon>Gunneridae</taxon>
        <taxon>Pentapetalae</taxon>
        <taxon>rosids</taxon>
        <taxon>fabids</taxon>
        <taxon>Fagales</taxon>
        <taxon>Fagaceae</taxon>
        <taxon>Quercus</taxon>
    </lineage>
</organism>
<sequence>MALAWTSITCSYSLTSGSYILLALLLLGLNSEICHGLGSFGFDIHHRFSDSVMQILGFEGLPEKGSVQSVPLVH</sequence>
<evidence type="ECO:0000256" key="1">
    <source>
        <dbReference type="SAM" id="Phobius"/>
    </source>
</evidence>
<protein>
    <submittedName>
        <fullName evidence="2">Uncharacterized protein</fullName>
    </submittedName>
</protein>
<proteinExistence type="predicted"/>